<evidence type="ECO:0000256" key="1">
    <source>
        <dbReference type="SAM" id="MobiDB-lite"/>
    </source>
</evidence>
<keyword evidence="3" id="KW-1185">Reference proteome</keyword>
<evidence type="ECO:0000313" key="3">
    <source>
        <dbReference type="Proteomes" id="UP001608902"/>
    </source>
</evidence>
<dbReference type="AlphaFoldDB" id="A0ABD6ESE0"/>
<accession>A0ABD6ESE0</accession>
<sequence>MVSRTRTRRNSDGDEDAETVVEMEESEKTGEVKSDMSYDSKFIIAQGSSLAGKNLYFLRHPKSLSAALYVISNDSVEEVLRIDQPCRSFLYGESVISNGSFTVFSPIHPLFLVVPYILKNARVWFLFCFLFFHPTENSKMQNL</sequence>
<organism evidence="2 3">
    <name type="scientific">Gnathostoma spinigerum</name>
    <dbReference type="NCBI Taxonomy" id="75299"/>
    <lineage>
        <taxon>Eukaryota</taxon>
        <taxon>Metazoa</taxon>
        <taxon>Ecdysozoa</taxon>
        <taxon>Nematoda</taxon>
        <taxon>Chromadorea</taxon>
        <taxon>Rhabditida</taxon>
        <taxon>Spirurina</taxon>
        <taxon>Gnathostomatomorpha</taxon>
        <taxon>Gnathostomatoidea</taxon>
        <taxon>Gnathostomatidae</taxon>
        <taxon>Gnathostoma</taxon>
    </lineage>
</organism>
<feature type="compositionally biased region" description="Acidic residues" evidence="1">
    <location>
        <begin position="13"/>
        <end position="25"/>
    </location>
</feature>
<dbReference type="Gene3D" id="2.20.25.530">
    <property type="match status" value="1"/>
</dbReference>
<dbReference type="EMBL" id="JBGFUD010004390">
    <property type="protein sequence ID" value="MFH4979592.1"/>
    <property type="molecule type" value="Genomic_DNA"/>
</dbReference>
<dbReference type="InterPro" id="IPR040456">
    <property type="entry name" value="RNase_H2_suB"/>
</dbReference>
<name>A0ABD6ESE0_9BILA</name>
<comment type="caution">
    <text evidence="2">The sequence shown here is derived from an EMBL/GenBank/DDBJ whole genome shotgun (WGS) entry which is preliminary data.</text>
</comment>
<evidence type="ECO:0000313" key="2">
    <source>
        <dbReference type="EMBL" id="MFH4979592.1"/>
    </source>
</evidence>
<dbReference type="Proteomes" id="UP001608902">
    <property type="component" value="Unassembled WGS sequence"/>
</dbReference>
<reference evidence="2 3" key="1">
    <citation type="submission" date="2024-08" db="EMBL/GenBank/DDBJ databases">
        <title>Gnathostoma spinigerum genome.</title>
        <authorList>
            <person name="Gonzalez-Bertolin B."/>
            <person name="Monzon S."/>
            <person name="Zaballos A."/>
            <person name="Jimenez P."/>
            <person name="Dekumyoy P."/>
            <person name="Varona S."/>
            <person name="Cuesta I."/>
            <person name="Sumanam S."/>
            <person name="Adisakwattana P."/>
            <person name="Gasser R.B."/>
            <person name="Hernandez-Gonzalez A."/>
            <person name="Young N.D."/>
            <person name="Perteguer M.J."/>
        </authorList>
    </citation>
    <scope>NUCLEOTIDE SEQUENCE [LARGE SCALE GENOMIC DNA]</scope>
    <source>
        <strain evidence="2">AL3</strain>
        <tissue evidence="2">Liver</tissue>
    </source>
</reference>
<feature type="region of interest" description="Disordered" evidence="1">
    <location>
        <begin position="1"/>
        <end position="31"/>
    </location>
</feature>
<gene>
    <name evidence="2" type="ORF">AB6A40_006301</name>
</gene>
<dbReference type="PANTHER" id="PTHR13383:SF11">
    <property type="entry name" value="RIBONUCLEASE H2 SUBUNIT B"/>
    <property type="match status" value="1"/>
</dbReference>
<proteinExistence type="predicted"/>
<dbReference type="PANTHER" id="PTHR13383">
    <property type="entry name" value="RIBONUCLEASE H2 SUBUNIT B"/>
    <property type="match status" value="1"/>
</dbReference>
<protein>
    <submittedName>
        <fullName evidence="2">Uncharacterized protein</fullName>
    </submittedName>
</protein>